<proteinExistence type="predicted"/>
<accession>A0AAD6XXR0</accession>
<comment type="caution">
    <text evidence="1">The sequence shown here is derived from an EMBL/GenBank/DDBJ whole genome shotgun (WGS) entry which is preliminary data.</text>
</comment>
<feature type="non-terminal residue" evidence="1">
    <location>
        <position position="514"/>
    </location>
</feature>
<sequence length="514" mass="58492">MPGIASIQRTQAKDRLYTFLDEIRPALVEFVNDDSSKRWTPDPEFEADADVVAHIESLEIPAVATRPSLLIHDLGRFQKEATLKSRVDGIFQRNATTRVKISVRSGFLVNTSGSGKTRISFEGLCRHWGFYFIMECDGNRLGAADIGPTLYQGLDGERGFQDRLPPEDSPTFLEALKRNIEITHDKFSRVLLARLLVFQMFSEIIKPIGITEAHKQRWLLFQLAPGIPGCGSSDILADLRQVFLYNLDAAGVQDLIAITFAKLQKIHGTDFHLFYVIDEAQLASRQHMRSYRHEGKEYPLLREIIQTWATESQPYQVSFVVLGTDIPKAGFESAPFADSIRWSSDTGSFDNEAEHRRYVSRFLLPSYASSAAGEMFLKRVWTWCRGRYRSTDAFLHVLLLDFFDSPHKLLNDYLATTTTHRPTDYVDDEPFRYPIVINLRELKPNFFNTCRSSLLRSTVQHVLFHYLATARHPAPFSEELTPLVSAGFGHFVAGDLSQVAMDEPMFLVRAAKWL</sequence>
<gene>
    <name evidence="1" type="ORF">B0H15DRAFT_774409</name>
</gene>
<name>A0AAD6XXR0_9AGAR</name>
<dbReference type="AlphaFoldDB" id="A0AAD6XXR0"/>
<evidence type="ECO:0000313" key="2">
    <source>
        <dbReference type="Proteomes" id="UP001222325"/>
    </source>
</evidence>
<evidence type="ECO:0000313" key="1">
    <source>
        <dbReference type="EMBL" id="KAJ7095696.1"/>
    </source>
</evidence>
<organism evidence="1 2">
    <name type="scientific">Mycena belliarum</name>
    <dbReference type="NCBI Taxonomy" id="1033014"/>
    <lineage>
        <taxon>Eukaryota</taxon>
        <taxon>Fungi</taxon>
        <taxon>Dikarya</taxon>
        <taxon>Basidiomycota</taxon>
        <taxon>Agaricomycotina</taxon>
        <taxon>Agaricomycetes</taxon>
        <taxon>Agaricomycetidae</taxon>
        <taxon>Agaricales</taxon>
        <taxon>Marasmiineae</taxon>
        <taxon>Mycenaceae</taxon>
        <taxon>Mycena</taxon>
    </lineage>
</organism>
<keyword evidence="2" id="KW-1185">Reference proteome</keyword>
<dbReference type="EMBL" id="JARJCN010000012">
    <property type="protein sequence ID" value="KAJ7095696.1"/>
    <property type="molecule type" value="Genomic_DNA"/>
</dbReference>
<dbReference type="Proteomes" id="UP001222325">
    <property type="component" value="Unassembled WGS sequence"/>
</dbReference>
<protein>
    <submittedName>
        <fullName evidence="1">Uncharacterized protein</fullName>
    </submittedName>
</protein>
<reference evidence="1" key="1">
    <citation type="submission" date="2023-03" db="EMBL/GenBank/DDBJ databases">
        <title>Massive genome expansion in bonnet fungi (Mycena s.s.) driven by repeated elements and novel gene families across ecological guilds.</title>
        <authorList>
            <consortium name="Lawrence Berkeley National Laboratory"/>
            <person name="Harder C.B."/>
            <person name="Miyauchi S."/>
            <person name="Viragh M."/>
            <person name="Kuo A."/>
            <person name="Thoen E."/>
            <person name="Andreopoulos B."/>
            <person name="Lu D."/>
            <person name="Skrede I."/>
            <person name="Drula E."/>
            <person name="Henrissat B."/>
            <person name="Morin E."/>
            <person name="Kohler A."/>
            <person name="Barry K."/>
            <person name="LaButti K."/>
            <person name="Morin E."/>
            <person name="Salamov A."/>
            <person name="Lipzen A."/>
            <person name="Mereny Z."/>
            <person name="Hegedus B."/>
            <person name="Baldrian P."/>
            <person name="Stursova M."/>
            <person name="Weitz H."/>
            <person name="Taylor A."/>
            <person name="Grigoriev I.V."/>
            <person name="Nagy L.G."/>
            <person name="Martin F."/>
            <person name="Kauserud H."/>
        </authorList>
    </citation>
    <scope>NUCLEOTIDE SEQUENCE</scope>
    <source>
        <strain evidence="1">CBHHK173m</strain>
    </source>
</reference>